<dbReference type="InterPro" id="IPR003439">
    <property type="entry name" value="ABC_transporter-like_ATP-bd"/>
</dbReference>
<keyword evidence="1" id="KW-0813">Transport</keyword>
<dbReference type="InterPro" id="IPR050319">
    <property type="entry name" value="ABC_transp_ATP-bind"/>
</dbReference>
<dbReference type="InterPro" id="IPR003593">
    <property type="entry name" value="AAA+_ATPase"/>
</dbReference>
<dbReference type="PROSITE" id="PS50893">
    <property type="entry name" value="ABC_TRANSPORTER_2"/>
    <property type="match status" value="2"/>
</dbReference>
<dbReference type="CDD" id="cd03257">
    <property type="entry name" value="ABC_NikE_OppD_transporters"/>
    <property type="match status" value="2"/>
</dbReference>
<dbReference type="EMBL" id="JAUTBK010000002">
    <property type="protein sequence ID" value="MDQ1208118.1"/>
    <property type="molecule type" value="Genomic_DNA"/>
</dbReference>
<comment type="caution">
    <text evidence="5">The sequence shown here is derived from an EMBL/GenBank/DDBJ whole genome shotgun (WGS) entry which is preliminary data.</text>
</comment>
<dbReference type="Gene3D" id="3.40.50.300">
    <property type="entry name" value="P-loop containing nucleotide triphosphate hydrolases"/>
    <property type="match status" value="2"/>
</dbReference>
<organism evidence="5 6">
    <name type="scientific">Acinetobacter baylyi</name>
    <dbReference type="NCBI Taxonomy" id="202950"/>
    <lineage>
        <taxon>Bacteria</taxon>
        <taxon>Pseudomonadati</taxon>
        <taxon>Pseudomonadota</taxon>
        <taxon>Gammaproteobacteria</taxon>
        <taxon>Moraxellales</taxon>
        <taxon>Moraxellaceae</taxon>
        <taxon>Acinetobacter</taxon>
    </lineage>
</organism>
<dbReference type="InterPro" id="IPR027417">
    <property type="entry name" value="P-loop_NTPase"/>
</dbReference>
<feature type="domain" description="ABC transporter" evidence="4">
    <location>
        <begin position="288"/>
        <end position="525"/>
    </location>
</feature>
<sequence length="531" mass="59967">MTHSIQDNNLLPVLSVEHLHIAHTSSQVLVHDLSFNLYQGQTLAIVGESGSGKSISSLALLGLLPPQLTVSGQAKFQSHDLLKLNQPQLQQIRGHKIAMIFQEPMTALNPLHRVEKIIGEALLLRGCSKQQVRDRVIALLNDVGIPEPRSKLRRYPHELSGGQRQRVMIAMALALEPDVLIADEPTTALDVSLQSQILNLLKQLQQQRKMSMILISHDLNLVKHYADQVVVMNQGKVEEHADVTQLFNSPQTSYTRHLLNHDFGKALAKIDQTENILEVQKLEVKFPIKSGLLNRVTDYFVALEALDLTIQQGAALGIVGESGSGKSTLALAITRLIESNGEITFLGRDINRLKEKQLRSVRQNLQIVFQDPFSSLNPRMNIEQIIGEGLELKHIALAERQLRIEQALQKVELPVEFKRRYPHELSGGQRQRVALARALVLQPKLIILDEPTSALDRTTQRAIVKLLRHLQQQENLSYLFISHDLQVIRALCQHVMVLRHAQVIEYQQTERLFESPQSDYTRQLIQASQYK</sequence>
<dbReference type="SMART" id="SM00382">
    <property type="entry name" value="AAA"/>
    <property type="match status" value="2"/>
</dbReference>
<name>A0ABU0UV00_ACIBI</name>
<dbReference type="InterPro" id="IPR017871">
    <property type="entry name" value="ABC_transporter-like_CS"/>
</dbReference>
<evidence type="ECO:0000256" key="1">
    <source>
        <dbReference type="ARBA" id="ARBA00022448"/>
    </source>
</evidence>
<evidence type="ECO:0000313" key="5">
    <source>
        <dbReference type="EMBL" id="MDQ1208118.1"/>
    </source>
</evidence>
<keyword evidence="6" id="KW-1185">Reference proteome</keyword>
<dbReference type="Pfam" id="PF00005">
    <property type="entry name" value="ABC_tran"/>
    <property type="match status" value="2"/>
</dbReference>
<accession>A0ABU0UV00</accession>
<protein>
    <submittedName>
        <fullName evidence="5">Microcin C transport system ATP-binding protein</fullName>
    </submittedName>
</protein>
<keyword evidence="3 5" id="KW-0067">ATP-binding</keyword>
<dbReference type="NCBIfam" id="NF008453">
    <property type="entry name" value="PRK11308.1"/>
    <property type="match status" value="2"/>
</dbReference>
<evidence type="ECO:0000313" key="6">
    <source>
        <dbReference type="Proteomes" id="UP001233360"/>
    </source>
</evidence>
<reference evidence="5 6" key="1">
    <citation type="submission" date="2023-07" db="EMBL/GenBank/DDBJ databases">
        <title>Functional and genomic diversity of the sorghum phyllosphere microbiome.</title>
        <authorList>
            <person name="Shade A."/>
        </authorList>
    </citation>
    <scope>NUCLEOTIDE SEQUENCE [LARGE SCALE GENOMIC DNA]</scope>
    <source>
        <strain evidence="5 6">SORGH_AS_0887</strain>
    </source>
</reference>
<dbReference type="NCBIfam" id="NF007739">
    <property type="entry name" value="PRK10419.1"/>
    <property type="match status" value="2"/>
</dbReference>
<proteinExistence type="predicted"/>
<dbReference type="SUPFAM" id="SSF52540">
    <property type="entry name" value="P-loop containing nucleoside triphosphate hydrolases"/>
    <property type="match status" value="2"/>
</dbReference>
<evidence type="ECO:0000259" key="4">
    <source>
        <dbReference type="PROSITE" id="PS50893"/>
    </source>
</evidence>
<gene>
    <name evidence="5" type="ORF">QE380_001041</name>
</gene>
<dbReference type="PROSITE" id="PS00211">
    <property type="entry name" value="ABC_TRANSPORTER_1"/>
    <property type="match status" value="2"/>
</dbReference>
<dbReference type="PANTHER" id="PTHR43776:SF8">
    <property type="entry name" value="ABC TRANSPORTER, ATP-BINDING PROTEIN"/>
    <property type="match status" value="1"/>
</dbReference>
<dbReference type="PANTHER" id="PTHR43776">
    <property type="entry name" value="TRANSPORT ATP-BINDING PROTEIN"/>
    <property type="match status" value="1"/>
</dbReference>
<evidence type="ECO:0000256" key="3">
    <source>
        <dbReference type="ARBA" id="ARBA00022840"/>
    </source>
</evidence>
<dbReference type="GO" id="GO:0005524">
    <property type="term" value="F:ATP binding"/>
    <property type="evidence" value="ECO:0007669"/>
    <property type="project" value="UniProtKB-KW"/>
</dbReference>
<dbReference type="Proteomes" id="UP001233360">
    <property type="component" value="Unassembled WGS sequence"/>
</dbReference>
<feature type="domain" description="ABC transporter" evidence="4">
    <location>
        <begin position="14"/>
        <end position="259"/>
    </location>
</feature>
<evidence type="ECO:0000256" key="2">
    <source>
        <dbReference type="ARBA" id="ARBA00022741"/>
    </source>
</evidence>
<dbReference type="RefSeq" id="WP_307002525.1">
    <property type="nucleotide sequence ID" value="NZ_JAUTBK010000002.1"/>
</dbReference>
<keyword evidence="2" id="KW-0547">Nucleotide-binding</keyword>